<feature type="region of interest" description="Disordered" evidence="1">
    <location>
        <begin position="43"/>
        <end position="85"/>
    </location>
</feature>
<gene>
    <name evidence="2" type="ORF">MERR_LOCUS42446</name>
</gene>
<organism evidence="2 3">
    <name type="scientific">Microthlaspi erraticum</name>
    <dbReference type="NCBI Taxonomy" id="1685480"/>
    <lineage>
        <taxon>Eukaryota</taxon>
        <taxon>Viridiplantae</taxon>
        <taxon>Streptophyta</taxon>
        <taxon>Embryophyta</taxon>
        <taxon>Tracheophyta</taxon>
        <taxon>Spermatophyta</taxon>
        <taxon>Magnoliopsida</taxon>
        <taxon>eudicotyledons</taxon>
        <taxon>Gunneridae</taxon>
        <taxon>Pentapetalae</taxon>
        <taxon>rosids</taxon>
        <taxon>malvids</taxon>
        <taxon>Brassicales</taxon>
        <taxon>Brassicaceae</taxon>
        <taxon>Coluteocarpeae</taxon>
        <taxon>Microthlaspi</taxon>
    </lineage>
</organism>
<evidence type="ECO:0000313" key="2">
    <source>
        <dbReference type="EMBL" id="CAA7055210.1"/>
    </source>
</evidence>
<dbReference type="EMBL" id="CACVBM020001607">
    <property type="protein sequence ID" value="CAA7055210.1"/>
    <property type="molecule type" value="Genomic_DNA"/>
</dbReference>
<accession>A0A6D2KL29</accession>
<name>A0A6D2KL29_9BRAS</name>
<evidence type="ECO:0000313" key="3">
    <source>
        <dbReference type="Proteomes" id="UP000467841"/>
    </source>
</evidence>
<protein>
    <submittedName>
        <fullName evidence="2">Uncharacterized protein</fullName>
    </submittedName>
</protein>
<dbReference type="AlphaFoldDB" id="A0A6D2KL29"/>
<comment type="caution">
    <text evidence="2">The sequence shown here is derived from an EMBL/GenBank/DDBJ whole genome shotgun (WGS) entry which is preliminary data.</text>
</comment>
<dbReference type="Proteomes" id="UP000467841">
    <property type="component" value="Unassembled WGS sequence"/>
</dbReference>
<keyword evidence="3" id="KW-1185">Reference proteome</keyword>
<dbReference type="OrthoDB" id="1744958at2759"/>
<reference evidence="2" key="1">
    <citation type="submission" date="2020-01" db="EMBL/GenBank/DDBJ databases">
        <authorList>
            <person name="Mishra B."/>
        </authorList>
    </citation>
    <scope>NUCLEOTIDE SEQUENCE [LARGE SCALE GENOMIC DNA]</scope>
</reference>
<proteinExistence type="predicted"/>
<sequence length="85" mass="9737">MYRSSKAKRAYDPVDYESIDKTEFWIVGEEGEAELDYDELESALLEEHPKNGEESNSNTPNGNEDESLSQEKEWDGALNEFDLDS</sequence>
<evidence type="ECO:0000256" key="1">
    <source>
        <dbReference type="SAM" id="MobiDB-lite"/>
    </source>
</evidence>